<accession>A0A6J6AA78</accession>
<dbReference type="EMBL" id="CAESGF010000007">
    <property type="protein sequence ID" value="CAB4363646.1"/>
    <property type="molecule type" value="Genomic_DNA"/>
</dbReference>
<evidence type="ECO:0000313" key="4">
    <source>
        <dbReference type="EMBL" id="CAB4814128.1"/>
    </source>
</evidence>
<gene>
    <name evidence="3" type="ORF">UFOPK2656_01033</name>
    <name evidence="4" type="ORF">UFOPK3099_00942</name>
    <name evidence="5" type="ORF">UFOPK3267_02188</name>
    <name evidence="6" type="ORF">UFOPK3651_01591</name>
    <name evidence="7" type="ORF">UFOPK3931_03229</name>
    <name evidence="2" type="ORF">UFOPK4189_01422</name>
</gene>
<name>A0A6J6AA78_9ZZZZ</name>
<organism evidence="2">
    <name type="scientific">freshwater metagenome</name>
    <dbReference type="NCBI Taxonomy" id="449393"/>
    <lineage>
        <taxon>unclassified sequences</taxon>
        <taxon>metagenomes</taxon>
        <taxon>ecological metagenomes</taxon>
    </lineage>
</organism>
<dbReference type="EMBL" id="CAFBMT010000007">
    <property type="protein sequence ID" value="CAB4932695.1"/>
    <property type="molecule type" value="Genomic_DNA"/>
</dbReference>
<dbReference type="InterPro" id="IPR000551">
    <property type="entry name" value="MerR-type_HTH_dom"/>
</dbReference>
<evidence type="ECO:0000313" key="3">
    <source>
        <dbReference type="EMBL" id="CAB4716868.1"/>
    </source>
</evidence>
<dbReference type="EMBL" id="CAFBIY010000142">
    <property type="protein sequence ID" value="CAB4852619.1"/>
    <property type="molecule type" value="Genomic_DNA"/>
</dbReference>
<dbReference type="SMART" id="SM00422">
    <property type="entry name" value="HTH_MERR"/>
    <property type="match status" value="1"/>
</dbReference>
<sequence>MNETTETTELGFSGTKAAGVVGISYRQLDYWARTDLVRPSLCDATGSGSRRLYSYRDLLELRVIKSLLDAGIKLESVRKAFGYLRANVDVDISAATLVISGADVLLCDGDTLIDIVRRGGQGVLNVLAIGGVKSDLDASLVQLAEHGVPATPAAAVTARAV</sequence>
<feature type="domain" description="HTH merR-type" evidence="1">
    <location>
        <begin position="16"/>
        <end position="83"/>
    </location>
</feature>
<dbReference type="InterPro" id="IPR009061">
    <property type="entry name" value="DNA-bd_dom_put_sf"/>
</dbReference>
<dbReference type="EMBL" id="CAEZYF010000005">
    <property type="protein sequence ID" value="CAB4716868.1"/>
    <property type="molecule type" value="Genomic_DNA"/>
</dbReference>
<dbReference type="GO" id="GO:0006355">
    <property type="term" value="P:regulation of DNA-templated transcription"/>
    <property type="evidence" value="ECO:0007669"/>
    <property type="project" value="InterPro"/>
</dbReference>
<dbReference type="Gene3D" id="1.10.1660.10">
    <property type="match status" value="1"/>
</dbReference>
<dbReference type="PROSITE" id="PS50937">
    <property type="entry name" value="HTH_MERR_2"/>
    <property type="match status" value="1"/>
</dbReference>
<evidence type="ECO:0000259" key="1">
    <source>
        <dbReference type="PROSITE" id="PS50937"/>
    </source>
</evidence>
<dbReference type="Pfam" id="PF13411">
    <property type="entry name" value="MerR_1"/>
    <property type="match status" value="1"/>
</dbReference>
<dbReference type="AlphaFoldDB" id="A0A6J6AA78"/>
<dbReference type="EMBL" id="CAFAAV010000055">
    <property type="protein sequence ID" value="CAB4814128.1"/>
    <property type="molecule type" value="Genomic_DNA"/>
</dbReference>
<protein>
    <submittedName>
        <fullName evidence="2">Unannotated protein</fullName>
    </submittedName>
</protein>
<evidence type="ECO:0000313" key="5">
    <source>
        <dbReference type="EMBL" id="CAB4852619.1"/>
    </source>
</evidence>
<dbReference type="EMBL" id="CAFBOL010000152">
    <property type="protein sequence ID" value="CAB5018841.1"/>
    <property type="molecule type" value="Genomic_DNA"/>
</dbReference>
<evidence type="ECO:0000313" key="2">
    <source>
        <dbReference type="EMBL" id="CAB4363646.1"/>
    </source>
</evidence>
<evidence type="ECO:0000313" key="6">
    <source>
        <dbReference type="EMBL" id="CAB4932695.1"/>
    </source>
</evidence>
<proteinExistence type="predicted"/>
<dbReference type="SUPFAM" id="SSF46955">
    <property type="entry name" value="Putative DNA-binding domain"/>
    <property type="match status" value="1"/>
</dbReference>
<dbReference type="GO" id="GO:0003677">
    <property type="term" value="F:DNA binding"/>
    <property type="evidence" value="ECO:0007669"/>
    <property type="project" value="InterPro"/>
</dbReference>
<reference evidence="2" key="1">
    <citation type="submission" date="2020-05" db="EMBL/GenBank/DDBJ databases">
        <authorList>
            <person name="Chiriac C."/>
            <person name="Salcher M."/>
            <person name="Ghai R."/>
            <person name="Kavagutti S V."/>
        </authorList>
    </citation>
    <scope>NUCLEOTIDE SEQUENCE</scope>
</reference>
<evidence type="ECO:0000313" key="7">
    <source>
        <dbReference type="EMBL" id="CAB5018841.1"/>
    </source>
</evidence>